<dbReference type="EMBL" id="MWPS01000016">
    <property type="protein sequence ID" value="OPG16336.1"/>
    <property type="molecule type" value="Genomic_DNA"/>
</dbReference>
<dbReference type="CDD" id="cd02109">
    <property type="entry name" value="arch_bact_SO_family_Moco"/>
    <property type="match status" value="1"/>
</dbReference>
<accession>A0A1V4ETS8</accession>
<gene>
    <name evidence="2" type="ORF">B2M26_05480</name>
</gene>
<sequence length="230" mass="27194">MDSQDLRGKKRLPEGQYLTTKWPVLHAGTVPRFDAKTWDLHLFGEIEQECRFRFEEVMELPRVTYRCDIHCVTTWSRYDNVWEGVSLAAILERVKPNQRARFVTAHCEQGFTTNLPLEELMKPGVMLALKHDGAPLTPEHGYPLRLMVPHLYFWKSAKWVRGLEFTENDRAGFWEERGYHMLGDPWVSDEQNPDGQRFRDDPLWFGSDDPAAYEQWRKEIEQKRREVLSL</sequence>
<evidence type="ECO:0000313" key="2">
    <source>
        <dbReference type="EMBL" id="OPG16336.1"/>
    </source>
</evidence>
<dbReference type="AlphaFoldDB" id="A0A1V4ETS8"/>
<dbReference type="PANTHER" id="PTHR43032:SF4">
    <property type="entry name" value="OXIDOREDUCTASE MOLYBDOPTERIN-BINDING DOMAIN-CONTAINING PROTEIN"/>
    <property type="match status" value="1"/>
</dbReference>
<evidence type="ECO:0000313" key="3">
    <source>
        <dbReference type="Proteomes" id="UP000190229"/>
    </source>
</evidence>
<dbReference type="InterPro" id="IPR000572">
    <property type="entry name" value="OxRdtase_Mopterin-bd_dom"/>
</dbReference>
<dbReference type="Proteomes" id="UP000190229">
    <property type="component" value="Unassembled WGS sequence"/>
</dbReference>
<feature type="domain" description="Oxidoreductase molybdopterin-binding" evidence="1">
    <location>
        <begin position="28"/>
        <end position="174"/>
    </location>
</feature>
<proteinExistence type="predicted"/>
<protein>
    <submittedName>
        <fullName evidence="2">Sulfite oxidase-like oxidoreductase</fullName>
    </submittedName>
</protein>
<evidence type="ECO:0000259" key="1">
    <source>
        <dbReference type="Pfam" id="PF00174"/>
    </source>
</evidence>
<comment type="caution">
    <text evidence="2">The sequence shown here is derived from an EMBL/GenBank/DDBJ whole genome shotgun (WGS) entry which is preliminary data.</text>
</comment>
<dbReference type="Gene3D" id="3.90.420.10">
    <property type="entry name" value="Oxidoreductase, molybdopterin-binding domain"/>
    <property type="match status" value="1"/>
</dbReference>
<dbReference type="RefSeq" id="WP_079290160.1">
    <property type="nucleotide sequence ID" value="NZ_MWPS01000016.1"/>
</dbReference>
<organism evidence="2 3">
    <name type="scientific">Ferroacidibacillus organovorans</name>
    <dbReference type="NCBI Taxonomy" id="1765683"/>
    <lineage>
        <taxon>Bacteria</taxon>
        <taxon>Bacillati</taxon>
        <taxon>Bacillota</taxon>
        <taxon>Bacilli</taxon>
        <taxon>Bacillales</taxon>
        <taxon>Alicyclobacillaceae</taxon>
        <taxon>Ferroacidibacillus</taxon>
    </lineage>
</organism>
<keyword evidence="3" id="KW-1185">Reference proteome</keyword>
<dbReference type="PANTHER" id="PTHR43032">
    <property type="entry name" value="PROTEIN-METHIONINE-SULFOXIDE REDUCTASE"/>
    <property type="match status" value="1"/>
</dbReference>
<dbReference type="SUPFAM" id="SSF56524">
    <property type="entry name" value="Oxidoreductase molybdopterin-binding domain"/>
    <property type="match status" value="1"/>
</dbReference>
<name>A0A1V4ETS8_9BACL</name>
<dbReference type="InterPro" id="IPR036374">
    <property type="entry name" value="OxRdtase_Mopterin-bd_sf"/>
</dbReference>
<reference evidence="2 3" key="1">
    <citation type="submission" date="2017-02" db="EMBL/GenBank/DDBJ databases">
        <title>Draft genome of Acidibacillus ferrooxidans Huett2.</title>
        <authorList>
            <person name="Schopf S."/>
        </authorList>
    </citation>
    <scope>NUCLEOTIDE SEQUENCE [LARGE SCALE GENOMIC DNA]</scope>
    <source>
        <strain evidence="2 3">Huett2</strain>
    </source>
</reference>
<dbReference type="Pfam" id="PF00174">
    <property type="entry name" value="Oxidored_molyb"/>
    <property type="match status" value="1"/>
</dbReference>